<comment type="caution">
    <text evidence="1">The sequence shown here is derived from an EMBL/GenBank/DDBJ whole genome shotgun (WGS) entry which is preliminary data.</text>
</comment>
<reference evidence="1 2" key="1">
    <citation type="submission" date="2024-07" db="EMBL/GenBank/DDBJ databases">
        <title>Section-level genome sequencing and comparative genomics of Aspergillus sections Usti and Cavernicolus.</title>
        <authorList>
            <consortium name="Lawrence Berkeley National Laboratory"/>
            <person name="Nybo J.L."/>
            <person name="Vesth T.C."/>
            <person name="Theobald S."/>
            <person name="Frisvad J.C."/>
            <person name="Larsen T.O."/>
            <person name="Kjaerboelling I."/>
            <person name="Rothschild-Mancinelli K."/>
            <person name="Lyhne E.K."/>
            <person name="Kogle M.E."/>
            <person name="Barry K."/>
            <person name="Clum A."/>
            <person name="Na H."/>
            <person name="Ledsgaard L."/>
            <person name="Lin J."/>
            <person name="Lipzen A."/>
            <person name="Kuo A."/>
            <person name="Riley R."/>
            <person name="Mondo S."/>
            <person name="Labutti K."/>
            <person name="Haridas S."/>
            <person name="Pangalinan J."/>
            <person name="Salamov A.A."/>
            <person name="Simmons B.A."/>
            <person name="Magnuson J.K."/>
            <person name="Chen J."/>
            <person name="Drula E."/>
            <person name="Henrissat B."/>
            <person name="Wiebenga A."/>
            <person name="Lubbers R.J."/>
            <person name="Gomes A.C."/>
            <person name="Makela M.R."/>
            <person name="Stajich J."/>
            <person name="Grigoriev I.V."/>
            <person name="Mortensen U.H."/>
            <person name="De Vries R.P."/>
            <person name="Baker S.E."/>
            <person name="Andersen M.R."/>
        </authorList>
    </citation>
    <scope>NUCLEOTIDE SEQUENCE [LARGE SCALE GENOMIC DNA]</scope>
    <source>
        <strain evidence="1 2">CBS 123904</strain>
    </source>
</reference>
<accession>A0ABR4K1K0</accession>
<organism evidence="1 2">
    <name type="scientific">Aspergillus pseudoustus</name>
    <dbReference type="NCBI Taxonomy" id="1810923"/>
    <lineage>
        <taxon>Eukaryota</taxon>
        <taxon>Fungi</taxon>
        <taxon>Dikarya</taxon>
        <taxon>Ascomycota</taxon>
        <taxon>Pezizomycotina</taxon>
        <taxon>Eurotiomycetes</taxon>
        <taxon>Eurotiomycetidae</taxon>
        <taxon>Eurotiales</taxon>
        <taxon>Aspergillaceae</taxon>
        <taxon>Aspergillus</taxon>
        <taxon>Aspergillus subgen. Nidulantes</taxon>
    </lineage>
</organism>
<evidence type="ECO:0000313" key="2">
    <source>
        <dbReference type="Proteomes" id="UP001610446"/>
    </source>
</evidence>
<evidence type="ECO:0000313" key="1">
    <source>
        <dbReference type="EMBL" id="KAL2845038.1"/>
    </source>
</evidence>
<sequence>MSTETAVSPLYFSEIEDQGSDYDSATEVSVTSKDEEHGEIDYWDLAQELAHSELPDLHMAWHMLIAKAAAADDLAGFNRDAQFELRCLRLTFDDAWSIVNSLHHFIKHAHEPTVRYMLGLILEVLPGEDILFVIALATVRTVRCGHIGSINLLLEEEHEFDGIALFHALYHAYLAEKGAWLRDRELGMDLSLAHLARIFDNNASSVTDPLAYRAVTIPLLPLYARCVPYLATVRHAGRLHHGKAMAELYRRLDEVSWYDQLASEMAFATYSEEDCWVVLDRLDLPREVAHGLSEYLQLLELWPARLLTRLWADDFECLR</sequence>
<keyword evidence="2" id="KW-1185">Reference proteome</keyword>
<dbReference type="EMBL" id="JBFXLU010000075">
    <property type="protein sequence ID" value="KAL2845038.1"/>
    <property type="molecule type" value="Genomic_DNA"/>
</dbReference>
<protein>
    <submittedName>
        <fullName evidence="1">Uncharacterized protein</fullName>
    </submittedName>
</protein>
<name>A0ABR4K1K0_9EURO</name>
<proteinExistence type="predicted"/>
<gene>
    <name evidence="1" type="ORF">BJY01DRAFT_247858</name>
</gene>
<dbReference type="Proteomes" id="UP001610446">
    <property type="component" value="Unassembled WGS sequence"/>
</dbReference>